<protein>
    <submittedName>
        <fullName evidence="4">Helix-turn-helix domain-containing protein</fullName>
    </submittedName>
</protein>
<keyword evidence="2" id="KW-0804">Transcription</keyword>
<dbReference type="EMBL" id="JBHMBS010000015">
    <property type="protein sequence ID" value="MFB9679405.1"/>
    <property type="molecule type" value="Genomic_DNA"/>
</dbReference>
<name>A0ABV5TMV1_9ACTN</name>
<dbReference type="InterPro" id="IPR018060">
    <property type="entry name" value="HTH_AraC"/>
</dbReference>
<gene>
    <name evidence="4" type="ORF">ACFFRH_28325</name>
</gene>
<keyword evidence="1" id="KW-0805">Transcription regulation</keyword>
<dbReference type="SUPFAM" id="SSF46689">
    <property type="entry name" value="Homeodomain-like"/>
    <property type="match status" value="2"/>
</dbReference>
<evidence type="ECO:0000313" key="4">
    <source>
        <dbReference type="EMBL" id="MFB9679405.1"/>
    </source>
</evidence>
<accession>A0ABV5TMV1</accession>
<feature type="domain" description="HTH araC/xylS-type" evidence="3">
    <location>
        <begin position="30"/>
        <end position="128"/>
    </location>
</feature>
<evidence type="ECO:0000259" key="3">
    <source>
        <dbReference type="PROSITE" id="PS01124"/>
    </source>
</evidence>
<dbReference type="PANTHER" id="PTHR11019:SF159">
    <property type="entry name" value="TRANSCRIPTIONAL REGULATOR-RELATED"/>
    <property type="match status" value="1"/>
</dbReference>
<dbReference type="Pfam" id="PF12833">
    <property type="entry name" value="HTH_18"/>
    <property type="match status" value="1"/>
</dbReference>
<evidence type="ECO:0000313" key="5">
    <source>
        <dbReference type="Proteomes" id="UP001589610"/>
    </source>
</evidence>
<dbReference type="InterPro" id="IPR009057">
    <property type="entry name" value="Homeodomain-like_sf"/>
</dbReference>
<evidence type="ECO:0000256" key="1">
    <source>
        <dbReference type="ARBA" id="ARBA00023015"/>
    </source>
</evidence>
<dbReference type="Gene3D" id="1.10.10.60">
    <property type="entry name" value="Homeodomain-like"/>
    <property type="match status" value="1"/>
</dbReference>
<keyword evidence="5" id="KW-1185">Reference proteome</keyword>
<organism evidence="4 5">
    <name type="scientific">Streptosporangium vulgare</name>
    <dbReference type="NCBI Taxonomy" id="46190"/>
    <lineage>
        <taxon>Bacteria</taxon>
        <taxon>Bacillati</taxon>
        <taxon>Actinomycetota</taxon>
        <taxon>Actinomycetes</taxon>
        <taxon>Streptosporangiales</taxon>
        <taxon>Streptosporangiaceae</taxon>
        <taxon>Streptosporangium</taxon>
    </lineage>
</organism>
<dbReference type="PANTHER" id="PTHR11019">
    <property type="entry name" value="HTH-TYPE TRANSCRIPTIONAL REGULATOR NIMR"/>
    <property type="match status" value="1"/>
</dbReference>
<dbReference type="PROSITE" id="PS01124">
    <property type="entry name" value="HTH_ARAC_FAMILY_2"/>
    <property type="match status" value="1"/>
</dbReference>
<dbReference type="Proteomes" id="UP001589610">
    <property type="component" value="Unassembled WGS sequence"/>
</dbReference>
<proteinExistence type="predicted"/>
<sequence>MLACALRSWFDHDTDCESTLWRALRDPVIVAAVTAIRHDPSYPWTATTPARKASVSRTTLNRRFEMATGEGPGAYLTQWRMNLAARRRRDTDDPIERIAADSGYNSVYAFHRAFRCEMSVPPARFRRAARTTA</sequence>
<evidence type="ECO:0000256" key="2">
    <source>
        <dbReference type="ARBA" id="ARBA00023163"/>
    </source>
</evidence>
<dbReference type="RefSeq" id="WP_344749746.1">
    <property type="nucleotide sequence ID" value="NZ_BAAAWW010000206.1"/>
</dbReference>
<dbReference type="SMART" id="SM00342">
    <property type="entry name" value="HTH_ARAC"/>
    <property type="match status" value="1"/>
</dbReference>
<comment type="caution">
    <text evidence="4">The sequence shown here is derived from an EMBL/GenBank/DDBJ whole genome shotgun (WGS) entry which is preliminary data.</text>
</comment>
<reference evidence="4 5" key="1">
    <citation type="submission" date="2024-09" db="EMBL/GenBank/DDBJ databases">
        <authorList>
            <person name="Sun Q."/>
            <person name="Mori K."/>
        </authorList>
    </citation>
    <scope>NUCLEOTIDE SEQUENCE [LARGE SCALE GENOMIC DNA]</scope>
    <source>
        <strain evidence="4 5">JCM 3028</strain>
    </source>
</reference>